<feature type="transmembrane region" description="Helical" evidence="1">
    <location>
        <begin position="414"/>
        <end position="447"/>
    </location>
</feature>
<dbReference type="PANTHER" id="PTHR34219:SF1">
    <property type="entry name" value="PEPSY DOMAIN-CONTAINING PROTEIN"/>
    <property type="match status" value="1"/>
</dbReference>
<dbReference type="EMBL" id="JAUFQC010000027">
    <property type="protein sequence ID" value="MDN3611864.1"/>
    <property type="molecule type" value="Genomic_DNA"/>
</dbReference>
<sequence>MVWRWHFYAGLYVIPFMLMLSLTGLVMLFDQEIEHIRYQEVLVITPAQQSVPVSQQLHQVEAAYPLAQVTQYLPATSPEIANKFSVKLASGQSVFVTVNPYTGEVLGQINRSHSWYQWANQIHGTLLLGSWGDHFIEISASLTILLLVSGLFLWLPRDKASRAGFLRVRFASGRRIMMRDLHANLGGCLSLVMLFFVISGLAWTGVWGSQLVQAWNTFPTYYTWGEKPESVVTHASLNTGSEETIPWNLEQAAMPQSQVHVHGGAEQTSVTHSPYKANQQVGIDRIVGQAHQLGFDRYTLYLPQSESGVYTLAANSMAGQVTDPRLDRTTHLDQYTGEAVLEVTWQDYTRLAQLMAAGVSLHQGDLSLLNKIANTLFCLAFIAISLLGLLMWWIRRPSGKTRMGIPPRFAQDGLWKVGVGTLLVIALCFPLAAAAIVVFGAVDWWVFRHKE</sequence>
<evidence type="ECO:0000256" key="1">
    <source>
        <dbReference type="SAM" id="Phobius"/>
    </source>
</evidence>
<evidence type="ECO:0000313" key="2">
    <source>
        <dbReference type="EMBL" id="MDN3611864.1"/>
    </source>
</evidence>
<gene>
    <name evidence="2" type="ORF">QWZ16_19910</name>
</gene>
<dbReference type="PANTHER" id="PTHR34219">
    <property type="entry name" value="IRON-REGULATED INNER MEMBRANE PROTEIN-RELATED"/>
    <property type="match status" value="1"/>
</dbReference>
<keyword evidence="1" id="KW-0472">Membrane</keyword>
<feature type="transmembrane region" description="Helical" evidence="1">
    <location>
        <begin position="372"/>
        <end position="394"/>
    </location>
</feature>
<protein>
    <submittedName>
        <fullName evidence="2">PepSY domain-containing protein</fullName>
    </submittedName>
</protein>
<keyword evidence="3" id="KW-1185">Reference proteome</keyword>
<reference evidence="3" key="1">
    <citation type="journal article" date="2019" name="Int. J. Syst. Evol. Microbiol.">
        <title>The Global Catalogue of Microorganisms (GCM) 10K type strain sequencing project: providing services to taxonomists for standard genome sequencing and annotation.</title>
        <authorList>
            <consortium name="The Broad Institute Genomics Platform"/>
            <consortium name="The Broad Institute Genome Sequencing Center for Infectious Disease"/>
            <person name="Wu L."/>
            <person name="Ma J."/>
        </authorList>
    </citation>
    <scope>NUCLEOTIDE SEQUENCE [LARGE SCALE GENOMIC DNA]</scope>
    <source>
        <strain evidence="3">CECT 7398</strain>
    </source>
</reference>
<dbReference type="Proteomes" id="UP001238540">
    <property type="component" value="Unassembled WGS sequence"/>
</dbReference>
<name>A0ABT8BZP6_9VIBR</name>
<accession>A0ABT8BZP6</accession>
<evidence type="ECO:0000313" key="3">
    <source>
        <dbReference type="Proteomes" id="UP001238540"/>
    </source>
</evidence>
<keyword evidence="1" id="KW-1133">Transmembrane helix</keyword>
<feature type="transmembrane region" description="Helical" evidence="1">
    <location>
        <begin position="7"/>
        <end position="29"/>
    </location>
</feature>
<dbReference type="Pfam" id="PF03929">
    <property type="entry name" value="PepSY_TM"/>
    <property type="match status" value="1"/>
</dbReference>
<comment type="caution">
    <text evidence="2">The sequence shown here is derived from an EMBL/GenBank/DDBJ whole genome shotgun (WGS) entry which is preliminary data.</text>
</comment>
<dbReference type="InterPro" id="IPR005625">
    <property type="entry name" value="PepSY-ass_TM"/>
</dbReference>
<feature type="transmembrane region" description="Helical" evidence="1">
    <location>
        <begin position="183"/>
        <end position="203"/>
    </location>
</feature>
<feature type="transmembrane region" description="Helical" evidence="1">
    <location>
        <begin position="135"/>
        <end position="155"/>
    </location>
</feature>
<proteinExistence type="predicted"/>
<organism evidence="2 3">
    <name type="scientific">Vibrio ostreicida</name>
    <dbReference type="NCBI Taxonomy" id="526588"/>
    <lineage>
        <taxon>Bacteria</taxon>
        <taxon>Pseudomonadati</taxon>
        <taxon>Pseudomonadota</taxon>
        <taxon>Gammaproteobacteria</taxon>
        <taxon>Vibrionales</taxon>
        <taxon>Vibrionaceae</taxon>
        <taxon>Vibrio</taxon>
    </lineage>
</organism>
<keyword evidence="1" id="KW-0812">Transmembrane</keyword>